<feature type="binding site" evidence="2">
    <location>
        <position position="201"/>
    </location>
    <ligand>
        <name>Zn(2+)</name>
        <dbReference type="ChEBI" id="CHEBI:29105"/>
    </ligand>
</feature>
<reference evidence="4" key="1">
    <citation type="submission" date="2020-10" db="EMBL/GenBank/DDBJ databases">
        <authorList>
            <person name="Gilroy R."/>
        </authorList>
    </citation>
    <scope>NUCLEOTIDE SEQUENCE</scope>
    <source>
        <strain evidence="4">ChiHjej12B11-29160</strain>
    </source>
</reference>
<dbReference type="InterPro" id="IPR029035">
    <property type="entry name" value="DHS-like_NAD/FAD-binding_dom"/>
</dbReference>
<feature type="binding site" evidence="2">
    <location>
        <position position="146"/>
    </location>
    <ligand>
        <name>Zn(2+)</name>
        <dbReference type="ChEBI" id="CHEBI:29105"/>
    </ligand>
</feature>
<keyword evidence="1" id="KW-0520">NAD</keyword>
<dbReference type="AlphaFoldDB" id="A0A9D1HZ95"/>
<dbReference type="PROSITE" id="PS50305">
    <property type="entry name" value="SIRTUIN"/>
    <property type="match status" value="1"/>
</dbReference>
<feature type="binding site" evidence="2">
    <location>
        <position position="150"/>
    </location>
    <ligand>
        <name>Zn(2+)</name>
        <dbReference type="ChEBI" id="CHEBI:29105"/>
    </ligand>
</feature>
<evidence type="ECO:0000259" key="3">
    <source>
        <dbReference type="PROSITE" id="PS50305"/>
    </source>
</evidence>
<keyword evidence="2" id="KW-0479">Metal-binding</keyword>
<dbReference type="SUPFAM" id="SSF52467">
    <property type="entry name" value="DHS-like NAD/FAD-binding domain"/>
    <property type="match status" value="1"/>
</dbReference>
<gene>
    <name evidence="4" type="ORF">IAD17_03670</name>
</gene>
<dbReference type="Proteomes" id="UP000824078">
    <property type="component" value="Unassembled WGS sequence"/>
</dbReference>
<proteinExistence type="predicted"/>
<comment type="caution">
    <text evidence="2">Lacks conserved residue(s) required for the propagation of feature annotation.</text>
</comment>
<organism evidence="4 5">
    <name type="scientific">Candidatus Coprovicinus avistercoris</name>
    <dbReference type="NCBI Taxonomy" id="2840754"/>
    <lineage>
        <taxon>Bacteria</taxon>
        <taxon>Bacillati</taxon>
        <taxon>Actinomycetota</taxon>
        <taxon>Coriobacteriia</taxon>
        <taxon>Coriobacteriales</taxon>
        <taxon>Coriobacteriaceae</taxon>
        <taxon>Coriobacteriaceae incertae sedis</taxon>
        <taxon>Candidatus Coprovicinus</taxon>
    </lineage>
</organism>
<evidence type="ECO:0000313" key="4">
    <source>
        <dbReference type="EMBL" id="HIU24000.1"/>
    </source>
</evidence>
<feature type="domain" description="Deacetylase sirtuin-type" evidence="3">
    <location>
        <begin position="9"/>
        <end position="309"/>
    </location>
</feature>
<name>A0A9D1HZ95_9ACTN</name>
<feature type="binding site" evidence="2">
    <location>
        <position position="198"/>
    </location>
    <ligand>
        <name>Zn(2+)</name>
        <dbReference type="ChEBI" id="CHEBI:29105"/>
    </ligand>
</feature>
<accession>A0A9D1HZ95</accession>
<dbReference type="Gene3D" id="3.40.50.1220">
    <property type="entry name" value="TPP-binding domain"/>
    <property type="match status" value="1"/>
</dbReference>
<sequence>MQFISAHSQSQTPQQIDRLTEAFKQADAIVIGAGAGLSTSAGLTYSGARFTQWFDDFERTYGIHDMYSGGFFPFNSLEEQWAYWSRFIYCNRYGCPVGAPYQTLYELVCDRDYFVLTTNVDHQFQRAGFEKVRLFYTQGDYGLWQCSKPCHLKTYDNRSAVYAMLESQGYVKDSDGVFGLPAGTTPAMEIPTDLVPHCPVCDRPFAMNLRADNTFIEDSGWHQAAQRWADFQQCHKNMRVLYLELGVGYNTPSIIKFPFWNDVRKNPKATYACVNLEESLAPTALEHQAILIDADIAATLSSLKRRLSPF</sequence>
<protein>
    <submittedName>
        <fullName evidence="4">Sir2 silent information regulator family NAD-dependent deacetylase</fullName>
    </submittedName>
</protein>
<keyword evidence="2" id="KW-0862">Zinc</keyword>
<evidence type="ECO:0000256" key="1">
    <source>
        <dbReference type="ARBA" id="ARBA00023027"/>
    </source>
</evidence>
<evidence type="ECO:0000256" key="2">
    <source>
        <dbReference type="PROSITE-ProRule" id="PRU00236"/>
    </source>
</evidence>
<dbReference type="EMBL" id="DVMQ01000012">
    <property type="protein sequence ID" value="HIU24000.1"/>
    <property type="molecule type" value="Genomic_DNA"/>
</dbReference>
<dbReference type="InterPro" id="IPR026590">
    <property type="entry name" value="Ssirtuin_cat_dom"/>
</dbReference>
<evidence type="ECO:0000313" key="5">
    <source>
        <dbReference type="Proteomes" id="UP000824078"/>
    </source>
</evidence>
<reference evidence="4" key="2">
    <citation type="journal article" date="2021" name="PeerJ">
        <title>Extensive microbial diversity within the chicken gut microbiome revealed by metagenomics and culture.</title>
        <authorList>
            <person name="Gilroy R."/>
            <person name="Ravi A."/>
            <person name="Getino M."/>
            <person name="Pursley I."/>
            <person name="Horton D.L."/>
            <person name="Alikhan N.F."/>
            <person name="Baker D."/>
            <person name="Gharbi K."/>
            <person name="Hall N."/>
            <person name="Watson M."/>
            <person name="Adriaenssens E.M."/>
            <person name="Foster-Nyarko E."/>
            <person name="Jarju S."/>
            <person name="Secka A."/>
            <person name="Antonio M."/>
            <person name="Oren A."/>
            <person name="Chaudhuri R.R."/>
            <person name="La Ragione R."/>
            <person name="Hildebrand F."/>
            <person name="Pallen M.J."/>
        </authorList>
    </citation>
    <scope>NUCLEOTIDE SEQUENCE</scope>
    <source>
        <strain evidence="4">ChiHjej12B11-29160</strain>
    </source>
</reference>
<dbReference type="GO" id="GO:0046872">
    <property type="term" value="F:metal ion binding"/>
    <property type="evidence" value="ECO:0007669"/>
    <property type="project" value="UniProtKB-KW"/>
</dbReference>
<comment type="caution">
    <text evidence="4">The sequence shown here is derived from an EMBL/GenBank/DDBJ whole genome shotgun (WGS) entry which is preliminary data.</text>
</comment>